<proteinExistence type="predicted"/>
<dbReference type="InterPro" id="IPR020843">
    <property type="entry name" value="ER"/>
</dbReference>
<organism evidence="3 4">
    <name type="scientific">Bordetella bronchiseptica 00-P-2796</name>
    <dbReference type="NCBI Taxonomy" id="1331199"/>
    <lineage>
        <taxon>Bacteria</taxon>
        <taxon>Pseudomonadati</taxon>
        <taxon>Pseudomonadota</taxon>
        <taxon>Betaproteobacteria</taxon>
        <taxon>Burkholderiales</taxon>
        <taxon>Alcaligenaceae</taxon>
        <taxon>Bordetella</taxon>
    </lineage>
</organism>
<protein>
    <submittedName>
        <fullName evidence="3">Quinone oxidoreductase, YhdH/YhfP family</fullName>
    </submittedName>
</protein>
<name>A0ABR4RKP2_BORBO</name>
<feature type="compositionally biased region" description="Basic and acidic residues" evidence="1">
    <location>
        <begin position="1"/>
        <end position="10"/>
    </location>
</feature>
<evidence type="ECO:0000256" key="1">
    <source>
        <dbReference type="SAM" id="MobiDB-lite"/>
    </source>
</evidence>
<feature type="domain" description="Enoyl reductase (ER)" evidence="2">
    <location>
        <begin position="38"/>
        <end position="344"/>
    </location>
</feature>
<dbReference type="InterPro" id="IPR011032">
    <property type="entry name" value="GroES-like_sf"/>
</dbReference>
<keyword evidence="4" id="KW-1185">Reference proteome</keyword>
<evidence type="ECO:0000259" key="2">
    <source>
        <dbReference type="SMART" id="SM00829"/>
    </source>
</evidence>
<dbReference type="SMART" id="SM00829">
    <property type="entry name" value="PKS_ER"/>
    <property type="match status" value="1"/>
</dbReference>
<dbReference type="InterPro" id="IPR051397">
    <property type="entry name" value="Zn-ADH-like_protein"/>
</dbReference>
<dbReference type="Proteomes" id="UP000025756">
    <property type="component" value="Unassembled WGS sequence"/>
</dbReference>
<dbReference type="EMBL" id="JGWH01000017">
    <property type="protein sequence ID" value="KCV38047.1"/>
    <property type="molecule type" value="Genomic_DNA"/>
</dbReference>
<dbReference type="InterPro" id="IPR013149">
    <property type="entry name" value="ADH-like_C"/>
</dbReference>
<dbReference type="InterPro" id="IPR014188">
    <property type="entry name" value="Acrylyl-CoA_reductase_AcuI"/>
</dbReference>
<dbReference type="SUPFAM" id="SSF51735">
    <property type="entry name" value="NAD(P)-binding Rossmann-fold domains"/>
    <property type="match status" value="1"/>
</dbReference>
<dbReference type="InterPro" id="IPR013154">
    <property type="entry name" value="ADH-like_N"/>
</dbReference>
<dbReference type="PANTHER" id="PTHR43677:SF1">
    <property type="entry name" value="ACRYLYL-COA REDUCTASE ACUI-RELATED"/>
    <property type="match status" value="1"/>
</dbReference>
<dbReference type="CDD" id="cd05280">
    <property type="entry name" value="MDR_yhdh_yhfp"/>
    <property type="match status" value="1"/>
</dbReference>
<dbReference type="Pfam" id="PF00107">
    <property type="entry name" value="ADH_zinc_N"/>
    <property type="match status" value="1"/>
</dbReference>
<dbReference type="InterPro" id="IPR036291">
    <property type="entry name" value="NAD(P)-bd_dom_sf"/>
</dbReference>
<dbReference type="Gene3D" id="3.40.50.720">
    <property type="entry name" value="NAD(P)-binding Rossmann-like Domain"/>
    <property type="match status" value="1"/>
</dbReference>
<comment type="caution">
    <text evidence="3">The sequence shown here is derived from an EMBL/GenBank/DDBJ whole genome shotgun (WGS) entry which is preliminary data.</text>
</comment>
<feature type="region of interest" description="Disordered" evidence="1">
    <location>
        <begin position="1"/>
        <end position="23"/>
    </location>
</feature>
<sequence length="348" mass="36525">MEHDNGKEQTMHSTSHGGMPADGAFDAFQVRRDTHISAGLARLKLDDLSPGDLVIRTAYAGINYKDALATTDYGKVIRKFPRVIGSDASGWVVASRDPAFREGDEVAILGGGFGVDHDGGFSQYLRVPAGWAIRLPAGMTLRDAAALGIAGYTAALAVHLLQEAGCRPAHGEVLVNGATGAVSSMGIEMLSGLGHAVTAVSAKADQHDYLRAVGAGAILAPADLADNGKPLEPARWAAALDALGGPHLDLIVRSLMPRGCVASYGNVTGNTLTTSVLPFILRGVRLIGVNLSYYIDQETALWQRLAGDLKPGRALEQVRAIGLEEVAAQLRRMLDGQTTGRTVVDLSA</sequence>
<dbReference type="Gene3D" id="3.90.180.10">
    <property type="entry name" value="Medium-chain alcohol dehydrogenases, catalytic domain"/>
    <property type="match status" value="1"/>
</dbReference>
<accession>A0ABR4RKP2</accession>
<dbReference type="Pfam" id="PF08240">
    <property type="entry name" value="ADH_N"/>
    <property type="match status" value="1"/>
</dbReference>
<dbReference type="PANTHER" id="PTHR43677">
    <property type="entry name" value="SHORT-CHAIN DEHYDROGENASE/REDUCTASE"/>
    <property type="match status" value="1"/>
</dbReference>
<evidence type="ECO:0000313" key="4">
    <source>
        <dbReference type="Proteomes" id="UP000025756"/>
    </source>
</evidence>
<reference evidence="3 4" key="1">
    <citation type="submission" date="2014-03" db="EMBL/GenBank/DDBJ databases">
        <title>Genome sequence of Bordetella bronchiseptica.</title>
        <authorList>
            <person name="Harvill E."/>
            <person name="Goodfield L.L."/>
            <person name="Ivanov Y.V."/>
            <person name="Meyer J.A."/>
            <person name="Muse S.J."/>
            <person name="Jacobs N."/>
            <person name="Bendor L."/>
            <person name="Smallridge W.E."/>
            <person name="Brinkac L.M."/>
            <person name="Sanka R."/>
            <person name="Kim M."/>
            <person name="Losada L."/>
        </authorList>
    </citation>
    <scope>NUCLEOTIDE SEQUENCE [LARGE SCALE GENOMIC DNA]</scope>
    <source>
        <strain evidence="3 4">00-P-2796</strain>
    </source>
</reference>
<dbReference type="NCBIfam" id="TIGR02823">
    <property type="entry name" value="oxido_YhdH"/>
    <property type="match status" value="1"/>
</dbReference>
<dbReference type="SUPFAM" id="SSF50129">
    <property type="entry name" value="GroES-like"/>
    <property type="match status" value="1"/>
</dbReference>
<evidence type="ECO:0000313" key="3">
    <source>
        <dbReference type="EMBL" id="KCV38047.1"/>
    </source>
</evidence>
<gene>
    <name evidence="3" type="ORF">L490_4579</name>
</gene>